<keyword evidence="1" id="KW-0812">Transmembrane</keyword>
<feature type="transmembrane region" description="Helical" evidence="1">
    <location>
        <begin position="96"/>
        <end position="114"/>
    </location>
</feature>
<evidence type="ECO:0000313" key="2">
    <source>
        <dbReference type="EMBL" id="UOQ68004.1"/>
    </source>
</evidence>
<protein>
    <recommendedName>
        <fullName evidence="4">Glycosyltransferase RgtA/B/C/D-like domain-containing protein</fullName>
    </recommendedName>
</protein>
<accession>A0ABY4GC56</accession>
<feature type="transmembrane region" description="Helical" evidence="1">
    <location>
        <begin position="62"/>
        <end position="90"/>
    </location>
</feature>
<feature type="transmembrane region" description="Helical" evidence="1">
    <location>
        <begin position="309"/>
        <end position="326"/>
    </location>
</feature>
<dbReference type="RefSeq" id="WP_245124451.1">
    <property type="nucleotide sequence ID" value="NZ_CP095061.1"/>
</dbReference>
<evidence type="ECO:0000313" key="3">
    <source>
        <dbReference type="Proteomes" id="UP000830401"/>
    </source>
</evidence>
<feature type="transmembrane region" description="Helical" evidence="1">
    <location>
        <begin position="7"/>
        <end position="28"/>
    </location>
</feature>
<dbReference type="EMBL" id="CP095061">
    <property type="protein sequence ID" value="UOQ68004.1"/>
    <property type="molecule type" value="Genomic_DNA"/>
</dbReference>
<evidence type="ECO:0008006" key="4">
    <source>
        <dbReference type="Google" id="ProtNLM"/>
    </source>
</evidence>
<gene>
    <name evidence="2" type="ORF">MUN86_09180</name>
</gene>
<evidence type="ECO:0000256" key="1">
    <source>
        <dbReference type="SAM" id="Phobius"/>
    </source>
</evidence>
<feature type="transmembrane region" description="Helical" evidence="1">
    <location>
        <begin position="286"/>
        <end position="303"/>
    </location>
</feature>
<feature type="transmembrane region" description="Helical" evidence="1">
    <location>
        <begin position="255"/>
        <end position="274"/>
    </location>
</feature>
<feature type="transmembrane region" description="Helical" evidence="1">
    <location>
        <begin position="126"/>
        <end position="147"/>
    </location>
</feature>
<dbReference type="Proteomes" id="UP000830401">
    <property type="component" value="Chromosome"/>
</dbReference>
<organism evidence="2 3">
    <name type="scientific">Hymenobacter volaticus</name>
    <dbReference type="NCBI Taxonomy" id="2932254"/>
    <lineage>
        <taxon>Bacteria</taxon>
        <taxon>Pseudomonadati</taxon>
        <taxon>Bacteroidota</taxon>
        <taxon>Cytophagia</taxon>
        <taxon>Cytophagales</taxon>
        <taxon>Hymenobacteraceae</taxon>
        <taxon>Hymenobacter</taxon>
    </lineage>
</organism>
<reference evidence="2" key="1">
    <citation type="submission" date="2022-04" db="EMBL/GenBank/DDBJ databases">
        <title>Hymenobacter sp. isolated from the air.</title>
        <authorList>
            <person name="Won M."/>
            <person name="Lee C.-M."/>
            <person name="Woen H.-Y."/>
            <person name="Kwon S.-W."/>
        </authorList>
    </citation>
    <scope>NUCLEOTIDE SEQUENCE</scope>
    <source>
        <strain evidence="2">5420S-77</strain>
    </source>
</reference>
<keyword evidence="1" id="KW-1133">Transmembrane helix</keyword>
<sequence>MPTAAKVLGIGWATMLFALLIPAVWYNLSGRRVSGSRWLMLVLLAAVFWRDHFSFTTTDIPALTLLLLVLWAVSRPSIMWWLVAGLALAATFNVRPMYLAAVAPALLLAGWWSYQHGPRWRGWRWLALLVGMGVALSPQLAINQIYFHHNTPLALARVSDNETTPLYLKQLTWGTRVLRYDTDVDQRLVYADSAGLAVLHHEGITEYASYGQFFNIALRHPFNYSWRYIRHLFNGLDIQQPAPYLIKPYGSERPWMQLLNYSVLGIGVSIVLEWKSDHRLRWPRIWVLLALLLPCLVAIPTAIECRFLVPLHLLILSLVSFQFRLWHWLRAMRYQPALLVPGLLVAGLWLYGCFWLSAATARTLQPDRGKSLVDD</sequence>
<keyword evidence="1" id="KW-0472">Membrane</keyword>
<proteinExistence type="predicted"/>
<name>A0ABY4GC56_9BACT</name>
<feature type="transmembrane region" description="Helical" evidence="1">
    <location>
        <begin position="34"/>
        <end position="50"/>
    </location>
</feature>
<keyword evidence="3" id="KW-1185">Reference proteome</keyword>
<feature type="transmembrane region" description="Helical" evidence="1">
    <location>
        <begin position="338"/>
        <end position="358"/>
    </location>
</feature>